<dbReference type="Proteomes" id="UP000284644">
    <property type="component" value="Unassembled WGS sequence"/>
</dbReference>
<dbReference type="EC" id="1.6.99.-" evidence="4"/>
<dbReference type="PANTHER" id="PTHR43673">
    <property type="entry name" value="NAD(P)H NITROREDUCTASE YDGI-RELATED"/>
    <property type="match status" value="1"/>
</dbReference>
<protein>
    <submittedName>
        <fullName evidence="4">NADPH-flavin oxidoreductase</fullName>
        <ecNumber evidence="4">1.6.99.-</ecNumber>
    </submittedName>
    <submittedName>
        <fullName evidence="5">Nitroreductase family protein</fullName>
    </submittedName>
</protein>
<evidence type="ECO:0000313" key="13">
    <source>
        <dbReference type="Proteomes" id="UP000284024"/>
    </source>
</evidence>
<dbReference type="Pfam" id="PF00881">
    <property type="entry name" value="Nitroreductase"/>
    <property type="match status" value="2"/>
</dbReference>
<dbReference type="RefSeq" id="WP_005424053.1">
    <property type="nucleotide sequence ID" value="NZ_CP176627.1"/>
</dbReference>
<dbReference type="EMBL" id="QSUZ01000018">
    <property type="protein sequence ID" value="RGN86517.1"/>
    <property type="molecule type" value="Genomic_DNA"/>
</dbReference>
<evidence type="ECO:0000313" key="15">
    <source>
        <dbReference type="Proteomes" id="UP000285897"/>
    </source>
</evidence>
<dbReference type="Proteomes" id="UP000095413">
    <property type="component" value="Unassembled WGS sequence"/>
</dbReference>
<evidence type="ECO:0000313" key="7">
    <source>
        <dbReference type="EMBL" id="RHE11911.1"/>
    </source>
</evidence>
<dbReference type="EMBL" id="QRSS01000003">
    <property type="protein sequence ID" value="RGQ06756.1"/>
    <property type="molecule type" value="Genomic_DNA"/>
</dbReference>
<evidence type="ECO:0000313" key="5">
    <source>
        <dbReference type="EMBL" id="RGN86517.1"/>
    </source>
</evidence>
<reference evidence="11 12" key="2">
    <citation type="submission" date="2018-08" db="EMBL/GenBank/DDBJ databases">
        <title>A genome reference for cultivated species of the human gut microbiota.</title>
        <authorList>
            <person name="Zou Y."/>
            <person name="Xue W."/>
            <person name="Luo G."/>
        </authorList>
    </citation>
    <scope>NUCLEOTIDE SEQUENCE [LARGE SCALE GENOMIC DNA]</scope>
    <source>
        <strain evidence="6 12">AF29-2BH</strain>
        <strain evidence="9 15">AF37-6AC</strain>
        <strain evidence="8 13">AM18-2AC</strain>
        <strain evidence="7 14">AM29-25AC</strain>
        <strain evidence="5 11">OM03-6</strain>
    </source>
</reference>
<sequence length="166" mass="19010">MNSIFHRISVRKYEDRPVEKEKIMEILRAGMQAPSACNQQPWEFYVVTDKEKIQKLSKVTPYTGCATGAPVVIVPVYRTEGLVAPSFAQIDMAIAQENIWLETDAQGLGGVWFGIAPVEDRMEEVHRLLELPENVKVFSMFALGYPAETRPQQNRFEPERIHFIEK</sequence>
<keyword evidence="2 4" id="KW-0560">Oxidoreductase</keyword>
<name>A0A174RXB9_9FIRM</name>
<evidence type="ECO:0000313" key="14">
    <source>
        <dbReference type="Proteomes" id="UP000284644"/>
    </source>
</evidence>
<evidence type="ECO:0000259" key="3">
    <source>
        <dbReference type="Pfam" id="PF00881"/>
    </source>
</evidence>
<dbReference type="EMBL" id="QSJW01000006">
    <property type="protein sequence ID" value="RHE11911.1"/>
    <property type="molecule type" value="Genomic_DNA"/>
</dbReference>
<evidence type="ECO:0000256" key="2">
    <source>
        <dbReference type="ARBA" id="ARBA00023002"/>
    </source>
</evidence>
<dbReference type="Proteomes" id="UP000283585">
    <property type="component" value="Unassembled WGS sequence"/>
</dbReference>
<evidence type="ECO:0000313" key="4">
    <source>
        <dbReference type="EMBL" id="CUP88337.1"/>
    </source>
</evidence>
<dbReference type="Gene3D" id="3.40.109.10">
    <property type="entry name" value="NADH Oxidase"/>
    <property type="match status" value="1"/>
</dbReference>
<evidence type="ECO:0000313" key="8">
    <source>
        <dbReference type="EMBL" id="RHH17978.1"/>
    </source>
</evidence>
<evidence type="ECO:0000313" key="12">
    <source>
        <dbReference type="Proteomes" id="UP000283585"/>
    </source>
</evidence>
<dbReference type="InterPro" id="IPR029479">
    <property type="entry name" value="Nitroreductase"/>
</dbReference>
<organism evidence="4 10">
    <name type="scientific">Blautia obeum</name>
    <dbReference type="NCBI Taxonomy" id="40520"/>
    <lineage>
        <taxon>Bacteria</taxon>
        <taxon>Bacillati</taxon>
        <taxon>Bacillota</taxon>
        <taxon>Clostridia</taxon>
        <taxon>Lachnospirales</taxon>
        <taxon>Lachnospiraceae</taxon>
        <taxon>Blautia</taxon>
    </lineage>
</organism>
<reference evidence="4 10" key="1">
    <citation type="submission" date="2015-09" db="EMBL/GenBank/DDBJ databases">
        <authorList>
            <consortium name="Pathogen Informatics"/>
        </authorList>
    </citation>
    <scope>NUCLEOTIDE SEQUENCE [LARGE SCALE GENOMIC DNA]</scope>
    <source>
        <strain evidence="4 10">2789STDY5834921</strain>
    </source>
</reference>
<evidence type="ECO:0000313" key="6">
    <source>
        <dbReference type="EMBL" id="RGQ06756.1"/>
    </source>
</evidence>
<feature type="domain" description="Nitroreductase" evidence="3">
    <location>
        <begin position="6"/>
        <end position="58"/>
    </location>
</feature>
<comment type="similarity">
    <text evidence="1">Belongs to the nitroreductase family.</text>
</comment>
<dbReference type="OrthoDB" id="9812105at2"/>
<dbReference type="SUPFAM" id="SSF55469">
    <property type="entry name" value="FMN-dependent nitroreductase-like"/>
    <property type="match status" value="1"/>
</dbReference>
<evidence type="ECO:0000313" key="11">
    <source>
        <dbReference type="Proteomes" id="UP000261105"/>
    </source>
</evidence>
<dbReference type="CDD" id="cd02150">
    <property type="entry name" value="nitroreductase"/>
    <property type="match status" value="1"/>
</dbReference>
<dbReference type="EMBL" id="QROS01000021">
    <property type="protein sequence ID" value="RHL43009.1"/>
    <property type="molecule type" value="Genomic_DNA"/>
</dbReference>
<dbReference type="EMBL" id="QRJH01000005">
    <property type="protein sequence ID" value="RHH17978.1"/>
    <property type="molecule type" value="Genomic_DNA"/>
</dbReference>
<dbReference type="Proteomes" id="UP000285897">
    <property type="component" value="Unassembled WGS sequence"/>
</dbReference>
<evidence type="ECO:0000256" key="1">
    <source>
        <dbReference type="ARBA" id="ARBA00007118"/>
    </source>
</evidence>
<dbReference type="InterPro" id="IPR000415">
    <property type="entry name" value="Nitroreductase-like"/>
</dbReference>
<dbReference type="GeneID" id="79802897"/>
<proteinExistence type="inferred from homology"/>
<evidence type="ECO:0000313" key="9">
    <source>
        <dbReference type="EMBL" id="RHL43009.1"/>
    </source>
</evidence>
<accession>A0A174RXB9</accession>
<gene>
    <name evidence="4" type="primary">frp</name>
    <name evidence="9" type="ORF">DW021_16490</name>
    <name evidence="8" type="ORF">DW222_11375</name>
    <name evidence="7" type="ORF">DW767_11085</name>
    <name evidence="6" type="ORF">DWZ12_02975</name>
    <name evidence="5" type="ORF">DXB38_12350</name>
    <name evidence="4" type="ORF">ERS852533_02886</name>
</gene>
<dbReference type="Proteomes" id="UP000284024">
    <property type="component" value="Unassembled WGS sequence"/>
</dbReference>
<dbReference type="Proteomes" id="UP000261105">
    <property type="component" value="Unassembled WGS sequence"/>
</dbReference>
<dbReference type="AlphaFoldDB" id="A0A174RXB9"/>
<dbReference type="GO" id="GO:0016491">
    <property type="term" value="F:oxidoreductase activity"/>
    <property type="evidence" value="ECO:0007669"/>
    <property type="project" value="UniProtKB-KW"/>
</dbReference>
<feature type="domain" description="Nitroreductase" evidence="3">
    <location>
        <begin position="67"/>
        <end position="145"/>
    </location>
</feature>
<evidence type="ECO:0000313" key="10">
    <source>
        <dbReference type="Proteomes" id="UP000095413"/>
    </source>
</evidence>
<dbReference type="PANTHER" id="PTHR43673:SF10">
    <property type="entry name" value="NADH DEHYDROGENASE_NAD(P)H NITROREDUCTASE XCC3605-RELATED"/>
    <property type="match status" value="1"/>
</dbReference>
<dbReference type="EMBL" id="CZBA01000020">
    <property type="protein sequence ID" value="CUP88337.1"/>
    <property type="molecule type" value="Genomic_DNA"/>
</dbReference>